<evidence type="ECO:0000256" key="3">
    <source>
        <dbReference type="ARBA" id="ARBA00023180"/>
    </source>
</evidence>
<dbReference type="GeneTree" id="ENSGT01100000263479"/>
<feature type="domain" description="Ig-like" evidence="6">
    <location>
        <begin position="222"/>
        <end position="300"/>
    </location>
</feature>
<keyword evidence="2" id="KW-1015">Disulfide bond</keyword>
<dbReference type="SUPFAM" id="SSF48726">
    <property type="entry name" value="Immunoglobulin"/>
    <property type="match status" value="3"/>
</dbReference>
<evidence type="ECO:0000313" key="8">
    <source>
        <dbReference type="Proteomes" id="UP000314980"/>
    </source>
</evidence>
<dbReference type="InterPro" id="IPR003599">
    <property type="entry name" value="Ig_sub"/>
</dbReference>
<dbReference type="SMART" id="SM00408">
    <property type="entry name" value="IGc2"/>
    <property type="match status" value="2"/>
</dbReference>
<dbReference type="PROSITE" id="PS50835">
    <property type="entry name" value="IG_LIKE"/>
    <property type="match status" value="2"/>
</dbReference>
<evidence type="ECO:0000256" key="2">
    <source>
        <dbReference type="ARBA" id="ARBA00023157"/>
    </source>
</evidence>
<dbReference type="InterPro" id="IPR007110">
    <property type="entry name" value="Ig-like_dom"/>
</dbReference>
<dbReference type="CDD" id="cd00096">
    <property type="entry name" value="Ig"/>
    <property type="match status" value="1"/>
</dbReference>
<dbReference type="Ensembl" id="ENSLCAT00010000188.1">
    <property type="protein sequence ID" value="ENSLCAP00010000170.1"/>
    <property type="gene ID" value="ENSLCAG00010000119.1"/>
</dbReference>
<feature type="signal peptide" evidence="5">
    <location>
        <begin position="1"/>
        <end position="18"/>
    </location>
</feature>
<sequence length="326" mass="34720">ILCIILLNINATLDSSLAYLGVCAGEAILPPGPLIGPVAGTVKFTTTLVPPESPFIFISWSFKGANIITFSTSDITAPGYANRTTLDRATGALELRDLVLGDSGEYTVTIIPDGGLQKQGNTTLNVYAPVTGASISRPAAVLIEDKSSTNLTCEASGSISTITWMKDSRPLQSSSRVSFSADNGTVFLQPVHFSSHGTYQCRVSNPFSTMTAAYNLTVNFGPYNTSIIGPSAAPPGQRVTLQCTADSVPPATFSWMFNGNETHVNNSVYIIERLEEENTGNYTCTARNMVTMMENSTVLNLRASCTAPCWSFSALVISALTLRGLM</sequence>
<dbReference type="FunCoup" id="A0A4W6BM79">
    <property type="interactions" value="123"/>
</dbReference>
<keyword evidence="8" id="KW-1185">Reference proteome</keyword>
<keyword evidence="4" id="KW-0393">Immunoglobulin domain</keyword>
<evidence type="ECO:0000256" key="4">
    <source>
        <dbReference type="ARBA" id="ARBA00023319"/>
    </source>
</evidence>
<dbReference type="STRING" id="8187.ENSLCAP00010000170"/>
<keyword evidence="3" id="KW-0325">Glycoprotein</keyword>
<dbReference type="InterPro" id="IPR003598">
    <property type="entry name" value="Ig_sub2"/>
</dbReference>
<reference evidence="7" key="3">
    <citation type="submission" date="2025-09" db="UniProtKB">
        <authorList>
            <consortium name="Ensembl"/>
        </authorList>
    </citation>
    <scope>IDENTIFICATION</scope>
</reference>
<reference evidence="7" key="2">
    <citation type="submission" date="2025-08" db="UniProtKB">
        <authorList>
            <consortium name="Ensembl"/>
        </authorList>
    </citation>
    <scope>IDENTIFICATION</scope>
</reference>
<dbReference type="PANTHER" id="PTHR44337:SF16">
    <property type="entry name" value="CARCINOEMBRYONIC ANTIGEN-RELATED CELL ADHESION MOLECULE 20-LIKE-RELATED"/>
    <property type="match status" value="1"/>
</dbReference>
<dbReference type="SMART" id="SM00409">
    <property type="entry name" value="IG"/>
    <property type="match status" value="3"/>
</dbReference>
<name>A0A4W6BM79_LATCA</name>
<evidence type="ECO:0000256" key="1">
    <source>
        <dbReference type="ARBA" id="ARBA00022729"/>
    </source>
</evidence>
<dbReference type="InterPro" id="IPR013098">
    <property type="entry name" value="Ig_I-set"/>
</dbReference>
<dbReference type="InterPro" id="IPR036179">
    <property type="entry name" value="Ig-like_dom_sf"/>
</dbReference>
<dbReference type="Pfam" id="PF13927">
    <property type="entry name" value="Ig_3"/>
    <property type="match status" value="1"/>
</dbReference>
<accession>A0A4W6BM79</accession>
<dbReference type="Gene3D" id="2.60.40.10">
    <property type="entry name" value="Immunoglobulins"/>
    <property type="match status" value="3"/>
</dbReference>
<proteinExistence type="predicted"/>
<evidence type="ECO:0000256" key="5">
    <source>
        <dbReference type="SAM" id="SignalP"/>
    </source>
</evidence>
<feature type="domain" description="Ig-like" evidence="6">
    <location>
        <begin position="129"/>
        <end position="217"/>
    </location>
</feature>
<dbReference type="Pfam" id="PF07679">
    <property type="entry name" value="I-set"/>
    <property type="match status" value="1"/>
</dbReference>
<dbReference type="Proteomes" id="UP000314980">
    <property type="component" value="Unassembled WGS sequence"/>
</dbReference>
<dbReference type="PANTHER" id="PTHR44337">
    <property type="entry name" value="CARCINOEMBRYONIC ANTIGEN-RELATED CELL ADHESION MOLECULE 8"/>
    <property type="match status" value="1"/>
</dbReference>
<protein>
    <recommendedName>
        <fullName evidence="6">Ig-like domain-containing protein</fullName>
    </recommendedName>
</protein>
<organism evidence="7 8">
    <name type="scientific">Lates calcarifer</name>
    <name type="common">Barramundi</name>
    <name type="synonym">Holocentrus calcarifer</name>
    <dbReference type="NCBI Taxonomy" id="8187"/>
    <lineage>
        <taxon>Eukaryota</taxon>
        <taxon>Metazoa</taxon>
        <taxon>Chordata</taxon>
        <taxon>Craniata</taxon>
        <taxon>Vertebrata</taxon>
        <taxon>Euteleostomi</taxon>
        <taxon>Actinopterygii</taxon>
        <taxon>Neopterygii</taxon>
        <taxon>Teleostei</taxon>
        <taxon>Neoteleostei</taxon>
        <taxon>Acanthomorphata</taxon>
        <taxon>Carangaria</taxon>
        <taxon>Carangaria incertae sedis</taxon>
        <taxon>Centropomidae</taxon>
        <taxon>Lates</taxon>
    </lineage>
</organism>
<reference evidence="8" key="1">
    <citation type="submission" date="2015-09" db="EMBL/GenBank/DDBJ databases">
        <authorList>
            <person name="Sai Rama Sridatta P."/>
        </authorList>
    </citation>
    <scope>NUCLEOTIDE SEQUENCE [LARGE SCALE GENOMIC DNA]</scope>
</reference>
<dbReference type="InterPro" id="IPR052598">
    <property type="entry name" value="IgSF_CEA-related"/>
</dbReference>
<evidence type="ECO:0000259" key="6">
    <source>
        <dbReference type="PROSITE" id="PS50835"/>
    </source>
</evidence>
<dbReference type="InterPro" id="IPR013783">
    <property type="entry name" value="Ig-like_fold"/>
</dbReference>
<feature type="chain" id="PRO_5021482885" description="Ig-like domain-containing protein" evidence="5">
    <location>
        <begin position="19"/>
        <end position="326"/>
    </location>
</feature>
<dbReference type="InParanoid" id="A0A4W6BM79"/>
<evidence type="ECO:0000313" key="7">
    <source>
        <dbReference type="Ensembl" id="ENSLCAP00010000170.1"/>
    </source>
</evidence>
<dbReference type="AlphaFoldDB" id="A0A4W6BM79"/>
<keyword evidence="1 5" id="KW-0732">Signal</keyword>